<accession>A0A151TMF2</accession>
<reference evidence="1 2" key="1">
    <citation type="journal article" date="2012" name="Nat. Biotechnol.">
        <title>Draft genome sequence of pigeonpea (Cajanus cajan), an orphan legume crop of resource-poor farmers.</title>
        <authorList>
            <person name="Varshney R.K."/>
            <person name="Chen W."/>
            <person name="Li Y."/>
            <person name="Bharti A.K."/>
            <person name="Saxena R.K."/>
            <person name="Schlueter J.A."/>
            <person name="Donoghue M.T."/>
            <person name="Azam S."/>
            <person name="Fan G."/>
            <person name="Whaley A.M."/>
            <person name="Farmer A.D."/>
            <person name="Sheridan J."/>
            <person name="Iwata A."/>
            <person name="Tuteja R."/>
            <person name="Penmetsa R.V."/>
            <person name="Wu W."/>
            <person name="Upadhyaya H.D."/>
            <person name="Yang S.P."/>
            <person name="Shah T."/>
            <person name="Saxena K.B."/>
            <person name="Michael T."/>
            <person name="McCombie W.R."/>
            <person name="Yang B."/>
            <person name="Zhang G."/>
            <person name="Yang H."/>
            <person name="Wang J."/>
            <person name="Spillane C."/>
            <person name="Cook D.R."/>
            <person name="May G.D."/>
            <person name="Xu X."/>
            <person name="Jackson S.A."/>
        </authorList>
    </citation>
    <scope>NUCLEOTIDE SEQUENCE [LARGE SCALE GENOMIC DNA]</scope>
    <source>
        <strain evidence="2">cv. Asha</strain>
    </source>
</reference>
<proteinExistence type="predicted"/>
<evidence type="ECO:0000313" key="1">
    <source>
        <dbReference type="EMBL" id="KYP68223.1"/>
    </source>
</evidence>
<keyword evidence="2" id="KW-1185">Reference proteome</keyword>
<dbReference type="Proteomes" id="UP000075243">
    <property type="component" value="Chromosome 4"/>
</dbReference>
<protein>
    <recommendedName>
        <fullName evidence="3">Retrovirus-related Pol polyprotein from transposon TNT 1-94</fullName>
    </recommendedName>
</protein>
<sequence>MSKQDKRHWDAVKKISKYLKSTISHGIMFGSQQGDPLVMRFVDSDYTGDLDDKRSTT</sequence>
<dbReference type="OMA" id="HWDAVKK"/>
<gene>
    <name evidence="1" type="ORF">KK1_021843</name>
</gene>
<dbReference type="Gramene" id="C.cajan_21214.t">
    <property type="protein sequence ID" value="C.cajan_21214.t.cds1"/>
    <property type="gene ID" value="C.cajan_21214"/>
</dbReference>
<dbReference type="AlphaFoldDB" id="A0A151TMF2"/>
<name>A0A151TMF2_CAJCA</name>
<evidence type="ECO:0000313" key="2">
    <source>
        <dbReference type="Proteomes" id="UP000075243"/>
    </source>
</evidence>
<organism evidence="1 2">
    <name type="scientific">Cajanus cajan</name>
    <name type="common">Pigeon pea</name>
    <name type="synonym">Cajanus indicus</name>
    <dbReference type="NCBI Taxonomy" id="3821"/>
    <lineage>
        <taxon>Eukaryota</taxon>
        <taxon>Viridiplantae</taxon>
        <taxon>Streptophyta</taxon>
        <taxon>Embryophyta</taxon>
        <taxon>Tracheophyta</taxon>
        <taxon>Spermatophyta</taxon>
        <taxon>Magnoliopsida</taxon>
        <taxon>eudicotyledons</taxon>
        <taxon>Gunneridae</taxon>
        <taxon>Pentapetalae</taxon>
        <taxon>rosids</taxon>
        <taxon>fabids</taxon>
        <taxon>Fabales</taxon>
        <taxon>Fabaceae</taxon>
        <taxon>Papilionoideae</taxon>
        <taxon>50 kb inversion clade</taxon>
        <taxon>NPAAA clade</taxon>
        <taxon>indigoferoid/millettioid clade</taxon>
        <taxon>Phaseoleae</taxon>
        <taxon>Cajanus</taxon>
    </lineage>
</organism>
<dbReference type="EMBL" id="CM003606">
    <property type="protein sequence ID" value="KYP68223.1"/>
    <property type="molecule type" value="Genomic_DNA"/>
</dbReference>
<evidence type="ECO:0008006" key="3">
    <source>
        <dbReference type="Google" id="ProtNLM"/>
    </source>
</evidence>